<dbReference type="AlphaFoldDB" id="A0A0M0I217"/>
<dbReference type="Gene3D" id="3.80.10.10">
    <property type="entry name" value="Ribonuclease Inhibitor"/>
    <property type="match status" value="1"/>
</dbReference>
<keyword evidence="2" id="KW-1185">Reference proteome</keyword>
<proteinExistence type="predicted"/>
<dbReference type="EMBL" id="LHPI01000004">
    <property type="protein sequence ID" value="KOO08354.1"/>
    <property type="molecule type" value="Genomic_DNA"/>
</dbReference>
<dbReference type="Proteomes" id="UP000037530">
    <property type="component" value="Unassembled WGS sequence"/>
</dbReference>
<protein>
    <recommendedName>
        <fullName evidence="3">Internalin</fullName>
    </recommendedName>
</protein>
<organism evidence="1 2">
    <name type="scientific">Vibrio hepatarius</name>
    <dbReference type="NCBI Taxonomy" id="171383"/>
    <lineage>
        <taxon>Bacteria</taxon>
        <taxon>Pseudomonadati</taxon>
        <taxon>Pseudomonadota</taxon>
        <taxon>Gammaproteobacteria</taxon>
        <taxon>Vibrionales</taxon>
        <taxon>Vibrionaceae</taxon>
        <taxon>Vibrio</taxon>
        <taxon>Vibrio oreintalis group</taxon>
    </lineage>
</organism>
<accession>A0A0M0I217</accession>
<dbReference type="PATRIC" id="fig|171383.3.peg.1577"/>
<dbReference type="SUPFAM" id="SSF52058">
    <property type="entry name" value="L domain-like"/>
    <property type="match status" value="1"/>
</dbReference>
<dbReference type="RefSeq" id="WP_053408517.1">
    <property type="nucleotide sequence ID" value="NZ_DAIPHI010000001.1"/>
</dbReference>
<dbReference type="OrthoDB" id="790461at2"/>
<reference evidence="2" key="1">
    <citation type="submission" date="2015-08" db="EMBL/GenBank/DDBJ databases">
        <title>Vibrio galatheae sp. nov., a novel member of the Vibrionaceae family isolated from the Solomon Islands.</title>
        <authorList>
            <person name="Giubergia S."/>
            <person name="Machado H."/>
            <person name="Mateiu R.V."/>
            <person name="Gram L."/>
        </authorList>
    </citation>
    <scope>NUCLEOTIDE SEQUENCE [LARGE SCALE GENOMIC DNA]</scope>
    <source>
        <strain evidence="2">DSM 19134</strain>
    </source>
</reference>
<dbReference type="InterPro" id="IPR032675">
    <property type="entry name" value="LRR_dom_sf"/>
</dbReference>
<sequence length="313" mass="35027">MSVKLKKIADNLNDEEHVSIAEEVRQGKIDGISLSHFGDAFGPTWSSEKDYDLSFLKHYSDIRALEVFLPSVTSIGAIAEHVSQIEFLSLGEFNKKTVSLKPLAKLNNLNSLSLVRNKKDIDSITSLTGLTDLSLTGYQEKQIEHVADLINLEHLYLGFGTFESLNAIKELTNLQSLEILWVKKLHDLSSIESLPCLERLSLSTLKQVTCIPDISNLGRMKSLVLDTMNGLSSLSGIKGSSITELAIINSKIDPLLFSEIAGDLPFLKRLILTLGTKENTQEANRFFDRTIIRETLNDLKYSTNRRARIEFCR</sequence>
<gene>
    <name evidence="1" type="ORF">AKJ31_07665</name>
</gene>
<comment type="caution">
    <text evidence="1">The sequence shown here is derived from an EMBL/GenBank/DDBJ whole genome shotgun (WGS) entry which is preliminary data.</text>
</comment>
<evidence type="ECO:0008006" key="3">
    <source>
        <dbReference type="Google" id="ProtNLM"/>
    </source>
</evidence>
<evidence type="ECO:0000313" key="2">
    <source>
        <dbReference type="Proteomes" id="UP000037530"/>
    </source>
</evidence>
<name>A0A0M0I217_9VIBR</name>
<evidence type="ECO:0000313" key="1">
    <source>
        <dbReference type="EMBL" id="KOO08354.1"/>
    </source>
</evidence>
<dbReference type="STRING" id="171383.AKJ31_07665"/>